<keyword evidence="1" id="KW-0472">Membrane</keyword>
<keyword evidence="2" id="KW-0732">Signal</keyword>
<sequence length="705" mass="80076">MKKLLILLSMFMSISANAYTVDSSVEEKISDCKVDFENQVVVESFSKVRNCLVEKRVNSKSFHVHQENRLENANADLFESHTEFFKTIFLYSFIIGFLCMLFKQGLATRIKNDPAEAVMLMLATVTTTTLVLSSGAFAVRWIFDNFIITNQTILVSQNKILADNIIEKKKSIEANADEVSSLSKTFSESVMSSEICASTYVDKHITATYDYDFVESDIYKEDEFLKCIKEEKTNAGVFNMHGRSPLNYAVKVCSVKHHNVDYDCGSVVFNDTPVEVVSTLNITAPNIISASESMKKVYCKSVSAKELSHQKLEYLCRNWNGSGFEILKTDITEQELDSLIVKQVSLQTHELIDSLARSIDNEENLSEQPLFGMSKNLYNLFFTDSHDGEVVEKISGYLNTIDYTDSSSTLLNSGWINKVFNDVNDHQGVDSQDDLALLLINKIENLHDSDSIDYESSKSFLNVLYDPKLIVGSYVKPKFGDTCTGEKGCFEFDLLAFKKMVQHHPEILKILISVKTSSAYAMTVGSDTTKSIAVKANKMSDMLLISFCVVAFYLMFRFVIGFAINHYIRISTKSFIFTTSMQYFLITKTDTLKVLTNFIDLILDMFLPIVVLFLTVILSNVFLTVAYDYQVDIVIAEYYSNDVVDVGSSIVWLIVFLISFIVVIEMIYRIIESYRQQKLQMNNYQEDSTAINHNEIKNNLNKLRH</sequence>
<dbReference type="RefSeq" id="WP_191169288.1">
    <property type="nucleotide sequence ID" value="NZ_CP061861.1"/>
</dbReference>
<feature type="transmembrane region" description="Helical" evidence="1">
    <location>
        <begin position="118"/>
        <end position="143"/>
    </location>
</feature>
<organism evidence="3 4">
    <name type="scientific">Photobacterium damsela subsp. piscicida</name>
    <name type="common">Pasteurella piscicida</name>
    <dbReference type="NCBI Taxonomy" id="38294"/>
    <lineage>
        <taxon>Bacteria</taxon>
        <taxon>Pseudomonadati</taxon>
        <taxon>Pseudomonadota</taxon>
        <taxon>Gammaproteobacteria</taxon>
        <taxon>Vibrionales</taxon>
        <taxon>Vibrionaceae</taxon>
        <taxon>Photobacterium</taxon>
    </lineage>
</organism>
<dbReference type="Proteomes" id="UP000516656">
    <property type="component" value="Chromosome 1"/>
</dbReference>
<evidence type="ECO:0000256" key="1">
    <source>
        <dbReference type="SAM" id="Phobius"/>
    </source>
</evidence>
<feature type="transmembrane region" description="Helical" evidence="1">
    <location>
        <begin position="88"/>
        <end position="106"/>
    </location>
</feature>
<feature type="chain" id="PRO_5032793710" evidence="2">
    <location>
        <begin position="19"/>
        <end position="705"/>
    </location>
</feature>
<dbReference type="AlphaFoldDB" id="A0A7L8A121"/>
<proteinExistence type="predicted"/>
<protein>
    <submittedName>
        <fullName evidence="3">Uncharacterized protein</fullName>
    </submittedName>
</protein>
<evidence type="ECO:0000313" key="3">
    <source>
        <dbReference type="EMBL" id="QOD55591.1"/>
    </source>
</evidence>
<feature type="transmembrane region" description="Helical" evidence="1">
    <location>
        <begin position="649"/>
        <end position="671"/>
    </location>
</feature>
<feature type="transmembrane region" description="Helical" evidence="1">
    <location>
        <begin position="542"/>
        <end position="564"/>
    </location>
</feature>
<evidence type="ECO:0000256" key="2">
    <source>
        <dbReference type="SAM" id="SignalP"/>
    </source>
</evidence>
<evidence type="ECO:0000313" key="4">
    <source>
        <dbReference type="Proteomes" id="UP000516656"/>
    </source>
</evidence>
<feature type="signal peptide" evidence="2">
    <location>
        <begin position="1"/>
        <end position="18"/>
    </location>
</feature>
<keyword evidence="1" id="KW-1133">Transmembrane helix</keyword>
<gene>
    <name evidence="3" type="ORF">IC627_09565</name>
</gene>
<keyword evidence="1" id="KW-0812">Transmembrane</keyword>
<reference evidence="3 4" key="1">
    <citation type="submission" date="2020-09" db="EMBL/GenBank/DDBJ databases">
        <title>Complete, closed and curated genome sequences of Photobacterium damselae subsp. piscicida isolates from Australia indicate localised evolution and additional plasmid-borne pathogenicity mechanisms.</title>
        <authorList>
            <person name="Baseggio L."/>
            <person name="Silayeva O."/>
            <person name="Buller N."/>
            <person name="Landos M."/>
            <person name="Engelstaedter J."/>
            <person name="Barnes A.C."/>
        </authorList>
    </citation>
    <scope>NUCLEOTIDE SEQUENCE [LARGE SCALE GENOMIC DNA]</scope>
    <source>
        <strain evidence="3 4">AS-16-0540-1</strain>
    </source>
</reference>
<name>A0A7L8A121_PHODP</name>
<dbReference type="EMBL" id="CP061854">
    <property type="protein sequence ID" value="QOD55591.1"/>
    <property type="molecule type" value="Genomic_DNA"/>
</dbReference>
<accession>A0A7L8A121</accession>
<feature type="transmembrane region" description="Helical" evidence="1">
    <location>
        <begin position="605"/>
        <end position="629"/>
    </location>
</feature>